<evidence type="ECO:0000313" key="10">
    <source>
        <dbReference type="EMBL" id="HIZ53224.1"/>
    </source>
</evidence>
<feature type="transmembrane region" description="Helical" evidence="8">
    <location>
        <begin position="306"/>
        <end position="326"/>
    </location>
</feature>
<reference evidence="10" key="2">
    <citation type="submission" date="2021-04" db="EMBL/GenBank/DDBJ databases">
        <authorList>
            <person name="Gilroy R."/>
        </authorList>
    </citation>
    <scope>NUCLEOTIDE SEQUENCE</scope>
    <source>
        <strain evidence="10">CHK172-16539</strain>
    </source>
</reference>
<dbReference type="GO" id="GO:0005247">
    <property type="term" value="F:voltage-gated chloride channel activity"/>
    <property type="evidence" value="ECO:0007669"/>
    <property type="project" value="TreeGrafter"/>
</dbReference>
<evidence type="ECO:0000256" key="3">
    <source>
        <dbReference type="ARBA" id="ARBA00022692"/>
    </source>
</evidence>
<dbReference type="GO" id="GO:0008324">
    <property type="term" value="F:monoatomic cation transmembrane transporter activity"/>
    <property type="evidence" value="ECO:0007669"/>
    <property type="project" value="InterPro"/>
</dbReference>
<dbReference type="InterPro" id="IPR001807">
    <property type="entry name" value="ClC"/>
</dbReference>
<dbReference type="PANTHER" id="PTHR45711:SF6">
    <property type="entry name" value="CHLORIDE CHANNEL PROTEIN"/>
    <property type="match status" value="1"/>
</dbReference>
<evidence type="ECO:0000256" key="4">
    <source>
        <dbReference type="ARBA" id="ARBA00022989"/>
    </source>
</evidence>
<evidence type="ECO:0000256" key="6">
    <source>
        <dbReference type="ARBA" id="ARBA00023136"/>
    </source>
</evidence>
<dbReference type="SUPFAM" id="SSF81340">
    <property type="entry name" value="Clc chloride channel"/>
    <property type="match status" value="1"/>
</dbReference>
<dbReference type="EMBL" id="DXBN01000105">
    <property type="protein sequence ID" value="HIZ53224.1"/>
    <property type="molecule type" value="Genomic_DNA"/>
</dbReference>
<reference evidence="10" key="1">
    <citation type="journal article" date="2021" name="PeerJ">
        <title>Extensive microbial diversity within the chicken gut microbiome revealed by metagenomics and culture.</title>
        <authorList>
            <person name="Gilroy R."/>
            <person name="Ravi A."/>
            <person name="Getino M."/>
            <person name="Pursley I."/>
            <person name="Horton D.L."/>
            <person name="Alikhan N.F."/>
            <person name="Baker D."/>
            <person name="Gharbi K."/>
            <person name="Hall N."/>
            <person name="Watson M."/>
            <person name="Adriaenssens E.M."/>
            <person name="Foster-Nyarko E."/>
            <person name="Jarju S."/>
            <person name="Secka A."/>
            <person name="Antonio M."/>
            <person name="Oren A."/>
            <person name="Chaudhuri R.R."/>
            <person name="La Ragione R."/>
            <person name="Hildebrand F."/>
            <person name="Pallen M.J."/>
        </authorList>
    </citation>
    <scope>NUCLEOTIDE SEQUENCE</scope>
    <source>
        <strain evidence="10">CHK172-16539</strain>
    </source>
</reference>
<keyword evidence="7" id="KW-0868">Chloride</keyword>
<accession>A0A9D2F655</accession>
<keyword evidence="6 8" id="KW-0472">Membrane</keyword>
<dbReference type="SUPFAM" id="SSF116726">
    <property type="entry name" value="TrkA C-terminal domain-like"/>
    <property type="match status" value="1"/>
</dbReference>
<sequence length="516" mass="56776">MKQGETHELQKLDGTRVLFIGKGVLVGICVGIVITLFRFFIEELNQIVVKLYLYFQTEPLWLIPWGIFSVLLALFIGWLIKNEPHIKGSGIPQVEGQLQGLIEINWFSVLWKKFIGGILSIGSGLFLGREGPSIQLGAVVGQGVSEKLKSSKAEAKILISSGASAGLSAAFNAPIAGLLFVLEEVYHSFSPLVWLTTFSASITANFISLNVFGLKPVLYIGTIESLPLQYYWTLPLLGVLLGGLGRLYQIVILQLPKWYGKIRFLSPNYYGMVPFLLVIPIAFLFPKILGGGNQIVLSLAEAPLSLWLLLGLFALRFIFSMVSYGSNLPGGIFLPILTLGAIIGTIYGVVMTDILALDSIFIKNFLVLSMAGYFAAIGKAPLTAIILVTEMVGNFSHLMSIGVVVLVSYVVNDLLGGHPIYETLLERLVKPTVRNISGKKTIVEFPIQAESPFDEQMVRDIPWPKEMLLTSIRRGEKELLTHGDTIIRTGDHLIVLTDEALVPQINEQLCNTERNF</sequence>
<feature type="transmembrane region" description="Helical" evidence="8">
    <location>
        <begin position="157"/>
        <end position="180"/>
    </location>
</feature>
<dbReference type="Gene3D" id="1.10.3080.10">
    <property type="entry name" value="Clc chloride channel"/>
    <property type="match status" value="1"/>
</dbReference>
<dbReference type="Pfam" id="PF02080">
    <property type="entry name" value="TrkA_C"/>
    <property type="match status" value="1"/>
</dbReference>
<evidence type="ECO:0000256" key="1">
    <source>
        <dbReference type="ARBA" id="ARBA00004141"/>
    </source>
</evidence>
<feature type="transmembrane region" description="Helical" evidence="8">
    <location>
        <begin position="268"/>
        <end position="285"/>
    </location>
</feature>
<dbReference type="CDD" id="cd01031">
    <property type="entry name" value="EriC"/>
    <property type="match status" value="1"/>
</dbReference>
<keyword evidence="5" id="KW-0406">Ion transport</keyword>
<comment type="subcellular location">
    <subcellularLocation>
        <location evidence="1">Membrane</location>
        <topology evidence="1">Multi-pass membrane protein</topology>
    </subcellularLocation>
</comment>
<keyword evidence="3 8" id="KW-0812">Transmembrane</keyword>
<feature type="transmembrane region" description="Helical" evidence="8">
    <location>
        <begin position="365"/>
        <end position="389"/>
    </location>
</feature>
<feature type="domain" description="RCK C-terminal" evidence="9">
    <location>
        <begin position="430"/>
        <end position="511"/>
    </location>
</feature>
<evidence type="ECO:0000256" key="2">
    <source>
        <dbReference type="ARBA" id="ARBA00022448"/>
    </source>
</evidence>
<dbReference type="InterPro" id="IPR006037">
    <property type="entry name" value="RCK_C"/>
</dbReference>
<comment type="caution">
    <text evidence="10">The sequence shown here is derived from an EMBL/GenBank/DDBJ whole genome shotgun (WGS) entry which is preliminary data.</text>
</comment>
<organism evidence="10 11">
    <name type="scientific">Candidatus Enterococcus avicola</name>
    <dbReference type="NCBI Taxonomy" id="2838561"/>
    <lineage>
        <taxon>Bacteria</taxon>
        <taxon>Bacillati</taxon>
        <taxon>Bacillota</taxon>
        <taxon>Bacilli</taxon>
        <taxon>Lactobacillales</taxon>
        <taxon>Enterococcaceae</taxon>
        <taxon>Enterococcus</taxon>
    </lineage>
</organism>
<evidence type="ECO:0000256" key="8">
    <source>
        <dbReference type="SAM" id="Phobius"/>
    </source>
</evidence>
<evidence type="ECO:0000259" key="9">
    <source>
        <dbReference type="PROSITE" id="PS51202"/>
    </source>
</evidence>
<dbReference type="AlphaFoldDB" id="A0A9D2F655"/>
<protein>
    <submittedName>
        <fullName evidence="10">Chloride channel protein</fullName>
    </submittedName>
</protein>
<keyword evidence="4 8" id="KW-1133">Transmembrane helix</keyword>
<evidence type="ECO:0000256" key="7">
    <source>
        <dbReference type="ARBA" id="ARBA00023214"/>
    </source>
</evidence>
<feature type="transmembrane region" description="Helical" evidence="8">
    <location>
        <begin position="192"/>
        <end position="218"/>
    </location>
</feature>
<gene>
    <name evidence="10" type="ORF">IAA20_04720</name>
</gene>
<dbReference type="InterPro" id="IPR036721">
    <property type="entry name" value="RCK_C_sf"/>
</dbReference>
<dbReference type="PANTHER" id="PTHR45711">
    <property type="entry name" value="CHLORIDE CHANNEL PROTEIN"/>
    <property type="match status" value="1"/>
</dbReference>
<proteinExistence type="predicted"/>
<dbReference type="InterPro" id="IPR014743">
    <property type="entry name" value="Cl-channel_core"/>
</dbReference>
<name>A0A9D2F655_9ENTE</name>
<dbReference type="GO" id="GO:0006813">
    <property type="term" value="P:potassium ion transport"/>
    <property type="evidence" value="ECO:0007669"/>
    <property type="project" value="InterPro"/>
</dbReference>
<dbReference type="Proteomes" id="UP000824063">
    <property type="component" value="Unassembled WGS sequence"/>
</dbReference>
<feature type="transmembrane region" description="Helical" evidence="8">
    <location>
        <begin position="20"/>
        <end position="41"/>
    </location>
</feature>
<feature type="transmembrane region" description="Helical" evidence="8">
    <location>
        <begin position="61"/>
        <end position="80"/>
    </location>
</feature>
<evidence type="ECO:0000313" key="11">
    <source>
        <dbReference type="Proteomes" id="UP000824063"/>
    </source>
</evidence>
<dbReference type="PRINTS" id="PR00762">
    <property type="entry name" value="CLCHANNEL"/>
</dbReference>
<evidence type="ECO:0000256" key="5">
    <source>
        <dbReference type="ARBA" id="ARBA00023065"/>
    </source>
</evidence>
<feature type="transmembrane region" description="Helical" evidence="8">
    <location>
        <begin position="230"/>
        <end position="248"/>
    </location>
</feature>
<dbReference type="PROSITE" id="PS51202">
    <property type="entry name" value="RCK_C"/>
    <property type="match status" value="1"/>
</dbReference>
<dbReference type="Gene3D" id="3.30.70.1450">
    <property type="entry name" value="Regulator of K+ conductance, C-terminal domain"/>
    <property type="match status" value="1"/>
</dbReference>
<dbReference type="GO" id="GO:0005886">
    <property type="term" value="C:plasma membrane"/>
    <property type="evidence" value="ECO:0007669"/>
    <property type="project" value="TreeGrafter"/>
</dbReference>
<dbReference type="Pfam" id="PF00654">
    <property type="entry name" value="Voltage_CLC"/>
    <property type="match status" value="1"/>
</dbReference>
<keyword evidence="2" id="KW-0813">Transport</keyword>
<feature type="transmembrane region" description="Helical" evidence="8">
    <location>
        <begin position="332"/>
        <end position="356"/>
    </location>
</feature>